<dbReference type="WBParaSite" id="HPBE_0000708101-mRNA-1">
    <property type="protein sequence ID" value="HPBE_0000708101-mRNA-1"/>
    <property type="gene ID" value="HPBE_0000708101"/>
</dbReference>
<evidence type="ECO:0000256" key="1">
    <source>
        <dbReference type="ARBA" id="ARBA00006823"/>
    </source>
</evidence>
<organism evidence="3">
    <name type="scientific">Heligmosomoides polygyrus</name>
    <name type="common">Parasitic roundworm</name>
    <dbReference type="NCBI Taxonomy" id="6339"/>
    <lineage>
        <taxon>Eukaryota</taxon>
        <taxon>Metazoa</taxon>
        <taxon>Ecdysozoa</taxon>
        <taxon>Nematoda</taxon>
        <taxon>Chromadorea</taxon>
        <taxon>Rhabditida</taxon>
        <taxon>Rhabditina</taxon>
        <taxon>Rhabditomorpha</taxon>
        <taxon>Strongyloidea</taxon>
        <taxon>Heligmosomidae</taxon>
        <taxon>Heligmosomoides</taxon>
    </lineage>
</organism>
<dbReference type="SUPFAM" id="SSF48371">
    <property type="entry name" value="ARM repeat"/>
    <property type="match status" value="1"/>
</dbReference>
<reference evidence="5" key="2">
    <citation type="submission" date="2019-09" db="UniProtKB">
        <authorList>
            <consortium name="WormBaseParasite"/>
        </authorList>
    </citation>
    <scope>IDENTIFICATION</scope>
</reference>
<dbReference type="EMBL" id="UZAH01025810">
    <property type="protein sequence ID" value="VDO70873.1"/>
    <property type="molecule type" value="Genomic_DNA"/>
</dbReference>
<evidence type="ECO:0000256" key="2">
    <source>
        <dbReference type="ARBA" id="ARBA00014933"/>
    </source>
</evidence>
<evidence type="ECO:0000313" key="3">
    <source>
        <dbReference type="EMBL" id="VDO70873.1"/>
    </source>
</evidence>
<dbReference type="GO" id="GO:0005829">
    <property type="term" value="C:cytosol"/>
    <property type="evidence" value="ECO:0007669"/>
    <property type="project" value="TreeGrafter"/>
</dbReference>
<keyword evidence="4" id="KW-1185">Reference proteome</keyword>
<dbReference type="GO" id="GO:0043248">
    <property type="term" value="P:proteasome assembly"/>
    <property type="evidence" value="ECO:0007669"/>
    <property type="project" value="InterPro"/>
</dbReference>
<dbReference type="OrthoDB" id="10250600at2759"/>
<gene>
    <name evidence="3" type="ORF">HPBE_LOCUS7082</name>
</gene>
<dbReference type="PANTHER" id="PTHR13554">
    <property type="entry name" value="26S PROTEASOME NON-ATPASE REGULATORY SUBUNIT 5-RELATED"/>
    <property type="match status" value="1"/>
</dbReference>
<dbReference type="InterPro" id="IPR016024">
    <property type="entry name" value="ARM-type_fold"/>
</dbReference>
<dbReference type="AlphaFoldDB" id="A0A3P7Z0L4"/>
<proteinExistence type="inferred from homology"/>
<protein>
    <recommendedName>
        <fullName evidence="2">26S proteasome non-ATPase regulatory subunit 5</fullName>
    </recommendedName>
</protein>
<accession>A0A3P7Z0L4</accession>
<dbReference type="Pfam" id="PF10508">
    <property type="entry name" value="Proteasom_PSMB"/>
    <property type="match status" value="1"/>
</dbReference>
<comment type="similarity">
    <text evidence="1">Belongs to the proteasome subunit S5B/HSM3 family.</text>
</comment>
<reference evidence="3 4" key="1">
    <citation type="submission" date="2018-11" db="EMBL/GenBank/DDBJ databases">
        <authorList>
            <consortium name="Pathogen Informatics"/>
        </authorList>
    </citation>
    <scope>NUCLEOTIDE SEQUENCE [LARGE SCALE GENOMIC DNA]</scope>
</reference>
<dbReference type="Proteomes" id="UP000050761">
    <property type="component" value="Unassembled WGS sequence"/>
</dbReference>
<dbReference type="PANTHER" id="PTHR13554:SF10">
    <property type="entry name" value="26S PROTEASOME NON-ATPASE REGULATORY SUBUNIT 5"/>
    <property type="match status" value="1"/>
</dbReference>
<evidence type="ECO:0000313" key="4">
    <source>
        <dbReference type="Proteomes" id="UP000050761"/>
    </source>
</evidence>
<dbReference type="InterPro" id="IPR019538">
    <property type="entry name" value="PSMD5"/>
</dbReference>
<name>A0A3P7Z0L4_HELPZ</name>
<sequence length="234" mass="25896">MALLLGEISGRLSQGYLARPLMVDRGMKRKPNATVYCPETQVTHFDLVEASQRVLAFDTLAQVAYSGAAKQELLTLLGDQGVRRAMQAFGASISSGPLELRVRHLDALSTLFEQGSCEDSMLAQWFSHMGPPMPAVLLSLVQKPFPDLRMAALRTFSSLLSHPFAIQIFLATPSFVDWLLDPSTEPEWEAGRQKADIIRGLLANGSPLIDAELRLKMRAYFVAPKKDPHVEMML</sequence>
<evidence type="ECO:0000313" key="5">
    <source>
        <dbReference type="WBParaSite" id="HPBE_0000708101-mRNA-1"/>
    </source>
</evidence>